<reference evidence="1" key="2">
    <citation type="submission" date="2021-02" db="EMBL/GenBank/DDBJ databases">
        <authorList>
            <person name="Kimball J.A."/>
            <person name="Haas M.W."/>
            <person name="Macchietto M."/>
            <person name="Kono T."/>
            <person name="Duquette J."/>
            <person name="Shao M."/>
        </authorList>
    </citation>
    <scope>NUCLEOTIDE SEQUENCE</scope>
    <source>
        <tissue evidence="1">Fresh leaf tissue</tissue>
    </source>
</reference>
<protein>
    <recommendedName>
        <fullName evidence="3">Saposin B type region 2 domain-containing protein</fullName>
    </recommendedName>
</protein>
<gene>
    <name evidence="1" type="ORF">GUJ93_ZPchr0004g39923</name>
</gene>
<dbReference type="Proteomes" id="UP000729402">
    <property type="component" value="Unassembled WGS sequence"/>
</dbReference>
<keyword evidence="2" id="KW-1185">Reference proteome</keyword>
<proteinExistence type="predicted"/>
<dbReference type="EMBL" id="JAAALK010000285">
    <property type="protein sequence ID" value="KAG8065347.1"/>
    <property type="molecule type" value="Genomic_DNA"/>
</dbReference>
<name>A0A8J5SJR5_ZIZPA</name>
<reference evidence="1" key="1">
    <citation type="journal article" date="2021" name="bioRxiv">
        <title>Whole Genome Assembly and Annotation of Northern Wild Rice, Zizania palustris L., Supports a Whole Genome Duplication in the Zizania Genus.</title>
        <authorList>
            <person name="Haas M."/>
            <person name="Kono T."/>
            <person name="Macchietto M."/>
            <person name="Millas R."/>
            <person name="McGilp L."/>
            <person name="Shao M."/>
            <person name="Duquette J."/>
            <person name="Hirsch C.N."/>
            <person name="Kimball J."/>
        </authorList>
    </citation>
    <scope>NUCLEOTIDE SEQUENCE</scope>
    <source>
        <tissue evidence="1">Fresh leaf tissue</tissue>
    </source>
</reference>
<evidence type="ECO:0008006" key="3">
    <source>
        <dbReference type="Google" id="ProtNLM"/>
    </source>
</evidence>
<organism evidence="1 2">
    <name type="scientific">Zizania palustris</name>
    <name type="common">Northern wild rice</name>
    <dbReference type="NCBI Taxonomy" id="103762"/>
    <lineage>
        <taxon>Eukaryota</taxon>
        <taxon>Viridiplantae</taxon>
        <taxon>Streptophyta</taxon>
        <taxon>Embryophyta</taxon>
        <taxon>Tracheophyta</taxon>
        <taxon>Spermatophyta</taxon>
        <taxon>Magnoliopsida</taxon>
        <taxon>Liliopsida</taxon>
        <taxon>Poales</taxon>
        <taxon>Poaceae</taxon>
        <taxon>BOP clade</taxon>
        <taxon>Oryzoideae</taxon>
        <taxon>Oryzeae</taxon>
        <taxon>Zizaniinae</taxon>
        <taxon>Zizania</taxon>
    </lineage>
</organism>
<sequence>MLRDLDTQLVIVELLLKTYSKAENYAQQCKKMVLEFIPLIVVKSQKFLEMIDVCSAIHACKLGTQASAKTMLLTATL</sequence>
<dbReference type="OrthoDB" id="69496at2759"/>
<accession>A0A8J5SJR5</accession>
<evidence type="ECO:0000313" key="2">
    <source>
        <dbReference type="Proteomes" id="UP000729402"/>
    </source>
</evidence>
<dbReference type="AlphaFoldDB" id="A0A8J5SJR5"/>
<evidence type="ECO:0000313" key="1">
    <source>
        <dbReference type="EMBL" id="KAG8065347.1"/>
    </source>
</evidence>
<comment type="caution">
    <text evidence="1">The sequence shown here is derived from an EMBL/GenBank/DDBJ whole genome shotgun (WGS) entry which is preliminary data.</text>
</comment>